<evidence type="ECO:0000256" key="1">
    <source>
        <dbReference type="SAM" id="SignalP"/>
    </source>
</evidence>
<feature type="chain" id="PRO_5038907239" description="BNR/Asp-box repeat protein" evidence="1">
    <location>
        <begin position="23"/>
        <end position="283"/>
    </location>
</feature>
<dbReference type="AlphaFoldDB" id="A0A438MAG2"/>
<organism evidence="2 3">
    <name type="scientific">Nonomuraea polychroma</name>
    <dbReference type="NCBI Taxonomy" id="46176"/>
    <lineage>
        <taxon>Bacteria</taxon>
        <taxon>Bacillati</taxon>
        <taxon>Actinomycetota</taxon>
        <taxon>Actinomycetes</taxon>
        <taxon>Streptosporangiales</taxon>
        <taxon>Streptosporangiaceae</taxon>
        <taxon>Nonomuraea</taxon>
    </lineage>
</organism>
<dbReference type="OrthoDB" id="9764804at2"/>
<dbReference type="SUPFAM" id="SSF110296">
    <property type="entry name" value="Oligoxyloglucan reducing end-specific cellobiohydrolase"/>
    <property type="match status" value="1"/>
</dbReference>
<evidence type="ECO:0008006" key="4">
    <source>
        <dbReference type="Google" id="ProtNLM"/>
    </source>
</evidence>
<keyword evidence="1" id="KW-0732">Signal</keyword>
<reference evidence="2 3" key="1">
    <citation type="submission" date="2019-01" db="EMBL/GenBank/DDBJ databases">
        <title>Sequencing the genomes of 1000 actinobacteria strains.</title>
        <authorList>
            <person name="Klenk H.-P."/>
        </authorList>
    </citation>
    <scope>NUCLEOTIDE SEQUENCE [LARGE SCALE GENOMIC DNA]</scope>
    <source>
        <strain evidence="2 3">DSM 43925</strain>
    </source>
</reference>
<dbReference type="PROSITE" id="PS51257">
    <property type="entry name" value="PROKAR_LIPOPROTEIN"/>
    <property type="match status" value="1"/>
</dbReference>
<keyword evidence="3" id="KW-1185">Reference proteome</keyword>
<evidence type="ECO:0000313" key="3">
    <source>
        <dbReference type="Proteomes" id="UP000284824"/>
    </source>
</evidence>
<proteinExistence type="predicted"/>
<dbReference type="Proteomes" id="UP000284824">
    <property type="component" value="Unassembled WGS sequence"/>
</dbReference>
<sequence>MRGFRGAALAALVLALGSCAQSGEPVEGQDPGIGHVHGVGVDPADGALYLAGHYGLFKVTSANTTERVAGRVQDHMGFTVIGPKTFLASGHPGEADTTAPPHLGLIRTVNAGRTWETVSEHGTADFHALQPAGSTLYAYDSQTSRLRASVDGGATWRQGAQEEIIDLAAHAGQPERVYAATSSGVQASANGGMEFEPVENAPALNQVEAPAADLLIGVDVAGQVQVSVDDGKTWRTSGRLPAPAAAFTAVDRQRLLAAIEDGTVYESRNGGIDFTVVFAPARG</sequence>
<feature type="signal peptide" evidence="1">
    <location>
        <begin position="1"/>
        <end position="22"/>
    </location>
</feature>
<evidence type="ECO:0000313" key="2">
    <source>
        <dbReference type="EMBL" id="RVX42704.1"/>
    </source>
</evidence>
<dbReference type="Gene3D" id="2.130.10.10">
    <property type="entry name" value="YVTN repeat-like/Quinoprotein amine dehydrogenase"/>
    <property type="match status" value="2"/>
</dbReference>
<gene>
    <name evidence="2" type="ORF">EDD27_5352</name>
</gene>
<comment type="caution">
    <text evidence="2">The sequence shown here is derived from an EMBL/GenBank/DDBJ whole genome shotgun (WGS) entry which is preliminary data.</text>
</comment>
<dbReference type="RefSeq" id="WP_127934750.1">
    <property type="nucleotide sequence ID" value="NZ_SAUN01000001.1"/>
</dbReference>
<dbReference type="CDD" id="cd15482">
    <property type="entry name" value="Sialidase_non-viral"/>
    <property type="match status" value="1"/>
</dbReference>
<dbReference type="EMBL" id="SAUN01000001">
    <property type="protein sequence ID" value="RVX42704.1"/>
    <property type="molecule type" value="Genomic_DNA"/>
</dbReference>
<dbReference type="NCBIfam" id="NF045728">
    <property type="entry name" value="glycosyl_F510_1955"/>
    <property type="match status" value="1"/>
</dbReference>
<accession>A0A438MAG2</accession>
<dbReference type="InterPro" id="IPR015943">
    <property type="entry name" value="WD40/YVTN_repeat-like_dom_sf"/>
</dbReference>
<protein>
    <recommendedName>
        <fullName evidence="4">BNR/Asp-box repeat protein</fullName>
    </recommendedName>
</protein>
<name>A0A438MAG2_9ACTN</name>
<dbReference type="InterPro" id="IPR054817">
    <property type="entry name" value="Glycosyl_F510_1955-like"/>
</dbReference>